<feature type="domain" description="C-type lectin" evidence="1">
    <location>
        <begin position="1"/>
        <end position="48"/>
    </location>
</feature>
<gene>
    <name evidence="2" type="ORF">L596_016902</name>
</gene>
<evidence type="ECO:0000313" key="3">
    <source>
        <dbReference type="Proteomes" id="UP000298663"/>
    </source>
</evidence>
<dbReference type="InterPro" id="IPR001304">
    <property type="entry name" value="C-type_lectin-like"/>
</dbReference>
<organism evidence="2 3">
    <name type="scientific">Steinernema carpocapsae</name>
    <name type="common">Entomopathogenic nematode</name>
    <dbReference type="NCBI Taxonomy" id="34508"/>
    <lineage>
        <taxon>Eukaryota</taxon>
        <taxon>Metazoa</taxon>
        <taxon>Ecdysozoa</taxon>
        <taxon>Nematoda</taxon>
        <taxon>Chromadorea</taxon>
        <taxon>Rhabditida</taxon>
        <taxon>Tylenchina</taxon>
        <taxon>Panagrolaimomorpha</taxon>
        <taxon>Strongyloidoidea</taxon>
        <taxon>Steinernematidae</taxon>
        <taxon>Steinernema</taxon>
    </lineage>
</organism>
<dbReference type="OrthoDB" id="5837468at2759"/>
<reference evidence="2 3" key="2">
    <citation type="journal article" date="2019" name="G3 (Bethesda)">
        <title>Hybrid Assembly of the Genome of the Entomopathogenic Nematode Steinernema carpocapsae Identifies the X-Chromosome.</title>
        <authorList>
            <person name="Serra L."/>
            <person name="Macchietto M."/>
            <person name="Macias-Munoz A."/>
            <person name="McGill C.J."/>
            <person name="Rodriguez I.M."/>
            <person name="Rodriguez B."/>
            <person name="Murad R."/>
            <person name="Mortazavi A."/>
        </authorList>
    </citation>
    <scope>NUCLEOTIDE SEQUENCE [LARGE SCALE GENOMIC DNA]</scope>
    <source>
        <strain evidence="2 3">ALL</strain>
    </source>
</reference>
<dbReference type="Proteomes" id="UP000298663">
    <property type="component" value="Unassembled WGS sequence"/>
</dbReference>
<evidence type="ECO:0000259" key="1">
    <source>
        <dbReference type="PROSITE" id="PS50041"/>
    </source>
</evidence>
<proteinExistence type="predicted"/>
<comment type="caution">
    <text evidence="2">The sequence shown here is derived from an EMBL/GenBank/DDBJ whole genome shotgun (WGS) entry which is preliminary data.</text>
</comment>
<dbReference type="SUPFAM" id="SSF56436">
    <property type="entry name" value="C-type lectin-like"/>
    <property type="match status" value="2"/>
</dbReference>
<dbReference type="AlphaFoldDB" id="A0A4U5NL49"/>
<reference evidence="2 3" key="1">
    <citation type="journal article" date="2015" name="Genome Biol.">
        <title>Comparative genomics of Steinernema reveals deeply conserved gene regulatory networks.</title>
        <authorList>
            <person name="Dillman A.R."/>
            <person name="Macchietto M."/>
            <person name="Porter C.F."/>
            <person name="Rogers A."/>
            <person name="Williams B."/>
            <person name="Antoshechkin I."/>
            <person name="Lee M.M."/>
            <person name="Goodwin Z."/>
            <person name="Lu X."/>
            <person name="Lewis E.E."/>
            <person name="Goodrich-Blair H."/>
            <person name="Stock S.P."/>
            <person name="Adams B.J."/>
            <person name="Sternberg P.W."/>
            <person name="Mortazavi A."/>
        </authorList>
    </citation>
    <scope>NUCLEOTIDE SEQUENCE [LARGE SCALE GENOMIC DNA]</scope>
    <source>
        <strain evidence="2 3">ALL</strain>
    </source>
</reference>
<dbReference type="PROSITE" id="PS50041">
    <property type="entry name" value="C_TYPE_LECTIN_2"/>
    <property type="match status" value="1"/>
</dbReference>
<evidence type="ECO:0000313" key="2">
    <source>
        <dbReference type="EMBL" id="TKR83281.1"/>
    </source>
</evidence>
<dbReference type="InterPro" id="IPR016187">
    <property type="entry name" value="CTDL_fold"/>
</dbReference>
<dbReference type="Gene3D" id="3.10.100.10">
    <property type="entry name" value="Mannose-Binding Protein A, subunit A"/>
    <property type="match status" value="1"/>
</dbReference>
<name>A0A4U5NL49_STECR</name>
<dbReference type="EMBL" id="AZBU02000004">
    <property type="protein sequence ID" value="TKR83281.1"/>
    <property type="molecule type" value="Genomic_DNA"/>
</dbReference>
<dbReference type="InterPro" id="IPR016186">
    <property type="entry name" value="C-type_lectin-like/link_sf"/>
</dbReference>
<sequence length="105" mass="11276">MDLTIGPFNYSYWAAGEPSKKGDCLMIDGLTGLWKAADCNKKMSFVCLSPASEDATTPGPEENGCPSGAKCLNGYAYHGTGVYFLDWNDAEKYCVDKFGGHLACS</sequence>
<dbReference type="STRING" id="34508.A0A4U5NL49"/>
<protein>
    <recommendedName>
        <fullName evidence="1">C-type lectin domain-containing protein</fullName>
    </recommendedName>
</protein>
<keyword evidence="3" id="KW-1185">Reference proteome</keyword>
<accession>A0A4U5NL49</accession>